<dbReference type="InterPro" id="IPR050625">
    <property type="entry name" value="ParA/MinD_ATPase"/>
</dbReference>
<proteinExistence type="predicted"/>
<dbReference type="SUPFAM" id="SSF52172">
    <property type="entry name" value="CheY-like"/>
    <property type="match status" value="1"/>
</dbReference>
<comment type="caution">
    <text evidence="3">The sequence shown here is derived from an EMBL/GenBank/DDBJ whole genome shotgun (WGS) entry which is preliminary data.</text>
</comment>
<dbReference type="InterPro" id="IPR011006">
    <property type="entry name" value="CheY-like_superfamily"/>
</dbReference>
<dbReference type="GO" id="GO:0009898">
    <property type="term" value="C:cytoplasmic side of plasma membrane"/>
    <property type="evidence" value="ECO:0007669"/>
    <property type="project" value="TreeGrafter"/>
</dbReference>
<dbReference type="OrthoDB" id="5813333at2"/>
<dbReference type="Proteomes" id="UP000246077">
    <property type="component" value="Unassembled WGS sequence"/>
</dbReference>
<dbReference type="RefSeq" id="WP_109923290.1">
    <property type="nucleotide sequence ID" value="NZ_QGLF01000008.1"/>
</dbReference>
<dbReference type="PROSITE" id="PS50110">
    <property type="entry name" value="RESPONSE_REGULATORY"/>
    <property type="match status" value="1"/>
</dbReference>
<dbReference type="GO" id="GO:0005524">
    <property type="term" value="F:ATP binding"/>
    <property type="evidence" value="ECO:0007669"/>
    <property type="project" value="TreeGrafter"/>
</dbReference>
<reference evidence="4" key="1">
    <citation type="submission" date="2018-05" db="EMBL/GenBank/DDBJ databases">
        <title>Zavarzinia sp. HR-AS.</title>
        <authorList>
            <person name="Lee Y."/>
            <person name="Jeon C.O."/>
        </authorList>
    </citation>
    <scope>NUCLEOTIDE SEQUENCE [LARGE SCALE GENOMIC DNA]</scope>
    <source>
        <strain evidence="4">DSM 1231</strain>
    </source>
</reference>
<evidence type="ECO:0000256" key="1">
    <source>
        <dbReference type="PROSITE-ProRule" id="PRU00169"/>
    </source>
</evidence>
<dbReference type="AlphaFoldDB" id="A0A317DTR5"/>
<evidence type="ECO:0000313" key="3">
    <source>
        <dbReference type="EMBL" id="PWR17762.1"/>
    </source>
</evidence>
<dbReference type="GO" id="GO:0016887">
    <property type="term" value="F:ATP hydrolysis activity"/>
    <property type="evidence" value="ECO:0007669"/>
    <property type="project" value="TreeGrafter"/>
</dbReference>
<sequence>MSTERRSILVVSSDEDFAERVTSALFSRCSIVRGLPQLETLRGLIESTGVEAIVVDLDDVAWDGRNITELIVSLKAEQPALPLVVASYNISATSLIPAMRAGANDVIDKDFAADDLIAQMDWLLQSRPAKRGSNSARIVAVMGPKAGVGATSIAVSMAAELARRAGASERVLLLDFGFPPSESIDLLGIKASYFMTDALGDLGRLDSTLIEGAFAQTKAPRLFVLPLAVDDENAQVAGQGDLAQLVDVLRSYFTAIVVDVNRALNPRVADRIFLDANASIMVVDQSVTSIHGASVILDRMRRAINKDPEYTLVVSRHVAKLRPSPEEIATAIRAKGRPFLVPEDRLFVDGQRNLGTALAADGSSPFSKAVRAVVDAAVALPPAGPMAAPVAASPVAQNAARIAGGGNAGGGILSRLGIGRAGSR</sequence>
<organism evidence="3 4">
    <name type="scientific">Zavarzinia compransoris</name>
    <dbReference type="NCBI Taxonomy" id="1264899"/>
    <lineage>
        <taxon>Bacteria</taxon>
        <taxon>Pseudomonadati</taxon>
        <taxon>Pseudomonadota</taxon>
        <taxon>Alphaproteobacteria</taxon>
        <taxon>Rhodospirillales</taxon>
        <taxon>Zavarziniaceae</taxon>
        <taxon>Zavarzinia</taxon>
    </lineage>
</organism>
<keyword evidence="1" id="KW-0597">Phosphoprotein</keyword>
<keyword evidence="4" id="KW-1185">Reference proteome</keyword>
<feature type="modified residue" description="4-aspartylphosphate" evidence="1">
    <location>
        <position position="56"/>
    </location>
</feature>
<dbReference type="GO" id="GO:0005829">
    <property type="term" value="C:cytosol"/>
    <property type="evidence" value="ECO:0007669"/>
    <property type="project" value="TreeGrafter"/>
</dbReference>
<dbReference type="SUPFAM" id="SSF52540">
    <property type="entry name" value="P-loop containing nucleoside triphosphate hydrolases"/>
    <property type="match status" value="1"/>
</dbReference>
<dbReference type="PANTHER" id="PTHR43384:SF13">
    <property type="entry name" value="SLR0110 PROTEIN"/>
    <property type="match status" value="1"/>
</dbReference>
<feature type="domain" description="Response regulatory" evidence="2">
    <location>
        <begin position="7"/>
        <end position="124"/>
    </location>
</feature>
<name>A0A317DTR5_9PROT</name>
<dbReference type="Gene3D" id="3.40.50.2300">
    <property type="match status" value="1"/>
</dbReference>
<evidence type="ECO:0000313" key="4">
    <source>
        <dbReference type="Proteomes" id="UP000246077"/>
    </source>
</evidence>
<evidence type="ECO:0000259" key="2">
    <source>
        <dbReference type="PROSITE" id="PS50110"/>
    </source>
</evidence>
<gene>
    <name evidence="3" type="ORF">DKG75_21700</name>
</gene>
<dbReference type="Gene3D" id="3.40.50.300">
    <property type="entry name" value="P-loop containing nucleotide triphosphate hydrolases"/>
    <property type="match status" value="1"/>
</dbReference>
<dbReference type="PANTHER" id="PTHR43384">
    <property type="entry name" value="SEPTUM SITE-DETERMINING PROTEIN MIND HOMOLOG, CHLOROPLASTIC-RELATED"/>
    <property type="match status" value="1"/>
</dbReference>
<dbReference type="GO" id="GO:0000160">
    <property type="term" value="P:phosphorelay signal transduction system"/>
    <property type="evidence" value="ECO:0007669"/>
    <property type="project" value="InterPro"/>
</dbReference>
<dbReference type="EMBL" id="QGLF01000008">
    <property type="protein sequence ID" value="PWR17762.1"/>
    <property type="molecule type" value="Genomic_DNA"/>
</dbReference>
<protein>
    <recommendedName>
        <fullName evidence="2">Response regulatory domain-containing protein</fullName>
    </recommendedName>
</protein>
<dbReference type="GO" id="GO:0051782">
    <property type="term" value="P:negative regulation of cell division"/>
    <property type="evidence" value="ECO:0007669"/>
    <property type="project" value="TreeGrafter"/>
</dbReference>
<dbReference type="InterPro" id="IPR001789">
    <property type="entry name" value="Sig_transdc_resp-reg_receiver"/>
</dbReference>
<dbReference type="InterPro" id="IPR027417">
    <property type="entry name" value="P-loop_NTPase"/>
</dbReference>
<accession>A0A317DTR5</accession>